<keyword evidence="2" id="KW-0175">Coiled coil</keyword>
<dbReference type="Pfam" id="PF02598">
    <property type="entry name" value="Methyltrn_RNA_3"/>
    <property type="match status" value="1"/>
</dbReference>
<dbReference type="SUPFAM" id="SSF75217">
    <property type="entry name" value="alpha/beta knot"/>
    <property type="match status" value="1"/>
</dbReference>
<dbReference type="Proteomes" id="UP000005237">
    <property type="component" value="Unassembled WGS sequence"/>
</dbReference>
<evidence type="ECO:0000313" key="3">
    <source>
        <dbReference type="EnsemblMetazoa" id="CJA00850.1"/>
    </source>
</evidence>
<evidence type="ECO:0008006" key="5">
    <source>
        <dbReference type="Google" id="ProtNLM"/>
    </source>
</evidence>
<accession>A0A8R1HL20</accession>
<reference evidence="3" key="2">
    <citation type="submission" date="2022-06" db="UniProtKB">
        <authorList>
            <consortium name="EnsemblMetazoa"/>
        </authorList>
    </citation>
    <scope>IDENTIFICATION</scope>
    <source>
        <strain evidence="3">DF5081</strain>
    </source>
</reference>
<protein>
    <recommendedName>
        <fullName evidence="5">Methyltransferase</fullName>
    </recommendedName>
</protein>
<dbReference type="OMA" id="FFPIHKD"/>
<dbReference type="PANTHER" id="PTHR12150:SF13">
    <property type="entry name" value="METHYLTRANSFERASE C9ORF114-RELATED"/>
    <property type="match status" value="1"/>
</dbReference>
<comment type="similarity">
    <text evidence="1">Belongs to the class IV-like SAM-binding methyltransferase superfamily.</text>
</comment>
<keyword evidence="4" id="KW-1185">Reference proteome</keyword>
<sequence length="378" mass="43132">MHPDQKKTFKEKYDIRKKLFNSTKSERLDWRKMKDEKKRKNEEKIIKEAEEAKRAKLEKADHTPPFTISIAVPGQFLNNAQSSELRTYMAGQIARAATLYRVDEIIIYDESCRMTDEAVNAYYNGTWQGNLFPAENNYEGCFYLAKILEYLECPQYLRKDLFPIQKPLKYAGLLNPLDAQHHLKGDETTFRFREGVVLKKKSKEGRGPICNIGLEKEFEIDSDAVALPPWTRVTVEIKNLTEQCKLYRGSISSGAIVTRETGQYWGYSVRLMTGLQKVLESKKFDIVAGVSPRGKLASQMDVCILNKPKVLLVFGGVAGVDAAVESEELAEWRRAEDAFDMLIRTTSLPNGSRSERVEENVLSVLAQVQCRLETLNQL</sequence>
<dbReference type="InterPro" id="IPR029028">
    <property type="entry name" value="Alpha/beta_knot_MTases"/>
</dbReference>
<dbReference type="EnsemblMetazoa" id="CJA00850.1">
    <property type="protein sequence ID" value="CJA00850.1"/>
    <property type="gene ID" value="WBGene00120054"/>
</dbReference>
<dbReference type="AlphaFoldDB" id="A0A8R1HL20"/>
<feature type="coiled-coil region" evidence="2">
    <location>
        <begin position="32"/>
        <end position="60"/>
    </location>
</feature>
<dbReference type="InterPro" id="IPR029026">
    <property type="entry name" value="tRNA_m1G_MTases_N"/>
</dbReference>
<dbReference type="InterPro" id="IPR012340">
    <property type="entry name" value="NA-bd_OB-fold"/>
</dbReference>
<dbReference type="SUPFAM" id="SSF50249">
    <property type="entry name" value="Nucleic acid-binding proteins"/>
    <property type="match status" value="1"/>
</dbReference>
<dbReference type="Gene3D" id="2.40.50.140">
    <property type="entry name" value="Nucleic acid-binding proteins"/>
    <property type="match status" value="1"/>
</dbReference>
<dbReference type="InterPro" id="IPR003750">
    <property type="entry name" value="Put_MeTrfase-C9orf114-like"/>
</dbReference>
<evidence type="ECO:0000256" key="1">
    <source>
        <dbReference type="ARBA" id="ARBA00009841"/>
    </source>
</evidence>
<evidence type="ECO:0000256" key="2">
    <source>
        <dbReference type="SAM" id="Coils"/>
    </source>
</evidence>
<name>A0A8R1HL20_CAEJA</name>
<reference evidence="4" key="1">
    <citation type="submission" date="2010-08" db="EMBL/GenBank/DDBJ databases">
        <authorList>
            <consortium name="Caenorhabditis japonica Sequencing Consortium"/>
            <person name="Wilson R.K."/>
        </authorList>
    </citation>
    <scope>NUCLEOTIDE SEQUENCE [LARGE SCALE GENOMIC DNA]</scope>
    <source>
        <strain evidence="4">DF5081</strain>
    </source>
</reference>
<dbReference type="PANTHER" id="PTHR12150">
    <property type="entry name" value="CLASS IV SAM-BINDING METHYLTRANSFERASE-RELATED"/>
    <property type="match status" value="1"/>
</dbReference>
<evidence type="ECO:0000313" key="4">
    <source>
        <dbReference type="Proteomes" id="UP000005237"/>
    </source>
</evidence>
<proteinExistence type="inferred from homology"/>
<dbReference type="CDD" id="cd18086">
    <property type="entry name" value="HsC9orf114-like"/>
    <property type="match status" value="1"/>
</dbReference>
<organism evidence="3 4">
    <name type="scientific">Caenorhabditis japonica</name>
    <dbReference type="NCBI Taxonomy" id="281687"/>
    <lineage>
        <taxon>Eukaryota</taxon>
        <taxon>Metazoa</taxon>
        <taxon>Ecdysozoa</taxon>
        <taxon>Nematoda</taxon>
        <taxon>Chromadorea</taxon>
        <taxon>Rhabditida</taxon>
        <taxon>Rhabditina</taxon>
        <taxon>Rhabditomorpha</taxon>
        <taxon>Rhabditoidea</taxon>
        <taxon>Rhabditidae</taxon>
        <taxon>Peloderinae</taxon>
        <taxon>Caenorhabditis</taxon>
    </lineage>
</organism>
<dbReference type="Gene3D" id="3.40.1280.10">
    <property type="match status" value="1"/>
</dbReference>